<dbReference type="Gene3D" id="3.30.40.10">
    <property type="entry name" value="Zinc/RING finger domain, C3HC4 (zinc finger)"/>
    <property type="match status" value="1"/>
</dbReference>
<keyword evidence="1 3" id="KW-0479">Metal-binding</keyword>
<evidence type="ECO:0000259" key="6">
    <source>
        <dbReference type="PROSITE" id="PS50802"/>
    </source>
</evidence>
<dbReference type="Pfam" id="PF13920">
    <property type="entry name" value="zf-C3HC4_3"/>
    <property type="match status" value="1"/>
</dbReference>
<feature type="compositionally biased region" description="Polar residues" evidence="4">
    <location>
        <begin position="178"/>
        <end position="195"/>
    </location>
</feature>
<dbReference type="AlphaFoldDB" id="A0AAE1LBL3"/>
<dbReference type="PROSITE" id="PS50802">
    <property type="entry name" value="OTU"/>
    <property type="match status" value="1"/>
</dbReference>
<dbReference type="PANTHER" id="PTHR12419">
    <property type="entry name" value="OTU DOMAIN CONTAINING PROTEIN"/>
    <property type="match status" value="1"/>
</dbReference>
<dbReference type="InterPro" id="IPR013083">
    <property type="entry name" value="Znf_RING/FYVE/PHD"/>
</dbReference>
<evidence type="ECO:0000256" key="4">
    <source>
        <dbReference type="SAM" id="MobiDB-lite"/>
    </source>
</evidence>
<dbReference type="Gene3D" id="3.90.70.80">
    <property type="match status" value="1"/>
</dbReference>
<sequence>MAAAQSWVDVDVGQVLSEHNNGQGDCLFVAISQQLDGQMTSIQLRQMAVQFLTQHTEDFLEELLSLGWDMIENNEIPMQLEGDLLIDAVLQTLSNPHTWGGAECIAAISLALNKEIRVYQENGPTFVFPGERNPALRIVLKYPRGANERRTHYESVLNWRAEPPPRSLNVETRDAESQTDASSTAEVQNPQQPGNCPNRRRSDSAMVLRPRQQGLTSEDTFRDGNFSDAEEFAANNADSTTSEKKLKCRMCKHNVGKYVLLNCGAYPVCGSCIQTWYINIDGAPCPHCGSSVAGWTKVFNQN</sequence>
<dbReference type="Proteomes" id="UP001219518">
    <property type="component" value="Unassembled WGS sequence"/>
</dbReference>
<dbReference type="EMBL" id="JAHWGI010000292">
    <property type="protein sequence ID" value="KAK3912142.1"/>
    <property type="molecule type" value="Genomic_DNA"/>
</dbReference>
<feature type="domain" description="RING-type" evidence="5">
    <location>
        <begin position="248"/>
        <end position="288"/>
    </location>
</feature>
<dbReference type="Pfam" id="PF02338">
    <property type="entry name" value="OTU"/>
    <property type="match status" value="1"/>
</dbReference>
<dbReference type="InterPro" id="IPR050704">
    <property type="entry name" value="Peptidase_C85-like"/>
</dbReference>
<evidence type="ECO:0000256" key="3">
    <source>
        <dbReference type="PROSITE-ProRule" id="PRU00175"/>
    </source>
</evidence>
<dbReference type="GO" id="GO:0004843">
    <property type="term" value="F:cysteine-type deubiquitinase activity"/>
    <property type="evidence" value="ECO:0007669"/>
    <property type="project" value="TreeGrafter"/>
</dbReference>
<comment type="caution">
    <text evidence="7">The sequence shown here is derived from an EMBL/GenBank/DDBJ whole genome shotgun (WGS) entry which is preliminary data.</text>
</comment>
<evidence type="ECO:0000259" key="5">
    <source>
        <dbReference type="PROSITE" id="PS50089"/>
    </source>
</evidence>
<protein>
    <submittedName>
        <fullName evidence="7">OTU domain-containing protein 3</fullName>
    </submittedName>
</protein>
<organism evidence="7 8">
    <name type="scientific">Frankliniella fusca</name>
    <dbReference type="NCBI Taxonomy" id="407009"/>
    <lineage>
        <taxon>Eukaryota</taxon>
        <taxon>Metazoa</taxon>
        <taxon>Ecdysozoa</taxon>
        <taxon>Arthropoda</taxon>
        <taxon>Hexapoda</taxon>
        <taxon>Insecta</taxon>
        <taxon>Pterygota</taxon>
        <taxon>Neoptera</taxon>
        <taxon>Paraneoptera</taxon>
        <taxon>Thysanoptera</taxon>
        <taxon>Terebrantia</taxon>
        <taxon>Thripoidea</taxon>
        <taxon>Thripidae</taxon>
        <taxon>Frankliniella</taxon>
    </lineage>
</organism>
<accession>A0AAE1LBL3</accession>
<keyword evidence="2" id="KW-0862">Zinc</keyword>
<dbReference type="SUPFAM" id="SSF54001">
    <property type="entry name" value="Cysteine proteinases"/>
    <property type="match status" value="1"/>
</dbReference>
<feature type="region of interest" description="Disordered" evidence="4">
    <location>
        <begin position="156"/>
        <end position="223"/>
    </location>
</feature>
<evidence type="ECO:0000313" key="8">
    <source>
        <dbReference type="Proteomes" id="UP001219518"/>
    </source>
</evidence>
<reference evidence="7" key="1">
    <citation type="submission" date="2021-07" db="EMBL/GenBank/DDBJ databases">
        <authorList>
            <person name="Catto M.A."/>
            <person name="Jacobson A."/>
            <person name="Kennedy G."/>
            <person name="Labadie P."/>
            <person name="Hunt B.G."/>
            <person name="Srinivasan R."/>
        </authorList>
    </citation>
    <scope>NUCLEOTIDE SEQUENCE</scope>
    <source>
        <strain evidence="7">PL_HMW_Pooled</strain>
        <tissue evidence="7">Head</tissue>
    </source>
</reference>
<evidence type="ECO:0000313" key="7">
    <source>
        <dbReference type="EMBL" id="KAK3912142.1"/>
    </source>
</evidence>
<dbReference type="InterPro" id="IPR038765">
    <property type="entry name" value="Papain-like_cys_pep_sf"/>
</dbReference>
<dbReference type="SUPFAM" id="SSF57850">
    <property type="entry name" value="RING/U-box"/>
    <property type="match status" value="1"/>
</dbReference>
<dbReference type="PROSITE" id="PS50089">
    <property type="entry name" value="ZF_RING_2"/>
    <property type="match status" value="1"/>
</dbReference>
<evidence type="ECO:0000256" key="1">
    <source>
        <dbReference type="ARBA" id="ARBA00022771"/>
    </source>
</evidence>
<keyword evidence="1 3" id="KW-0863">Zinc-finger</keyword>
<dbReference type="CDD" id="cd22744">
    <property type="entry name" value="OTU"/>
    <property type="match status" value="1"/>
</dbReference>
<gene>
    <name evidence="7" type="ORF">KUF71_021712</name>
</gene>
<dbReference type="InterPro" id="IPR001841">
    <property type="entry name" value="Znf_RING"/>
</dbReference>
<name>A0AAE1LBL3_9NEOP</name>
<dbReference type="InterPro" id="IPR003323">
    <property type="entry name" value="OTU_dom"/>
</dbReference>
<feature type="domain" description="OTU" evidence="6">
    <location>
        <begin position="15"/>
        <end position="159"/>
    </location>
</feature>
<keyword evidence="8" id="KW-1185">Reference proteome</keyword>
<dbReference type="GO" id="GO:0008270">
    <property type="term" value="F:zinc ion binding"/>
    <property type="evidence" value="ECO:0007669"/>
    <property type="project" value="UniProtKB-KW"/>
</dbReference>
<reference evidence="7" key="2">
    <citation type="journal article" date="2023" name="BMC Genomics">
        <title>Pest status, molecular evolution, and epigenetic factors derived from the genome assembly of Frankliniella fusca, a thysanopteran phytovirus vector.</title>
        <authorList>
            <person name="Catto M.A."/>
            <person name="Labadie P.E."/>
            <person name="Jacobson A.L."/>
            <person name="Kennedy G.G."/>
            <person name="Srinivasan R."/>
            <person name="Hunt B.G."/>
        </authorList>
    </citation>
    <scope>NUCLEOTIDE SEQUENCE</scope>
    <source>
        <strain evidence="7">PL_HMW_Pooled</strain>
    </source>
</reference>
<evidence type="ECO:0000256" key="2">
    <source>
        <dbReference type="ARBA" id="ARBA00022833"/>
    </source>
</evidence>
<proteinExistence type="predicted"/>
<dbReference type="GO" id="GO:0016579">
    <property type="term" value="P:protein deubiquitination"/>
    <property type="evidence" value="ECO:0007669"/>
    <property type="project" value="TreeGrafter"/>
</dbReference>